<keyword evidence="6 9" id="KW-0812">Transmembrane</keyword>
<dbReference type="AlphaFoldDB" id="A0A151TT63"/>
<dbReference type="OrthoDB" id="1929188at2759"/>
<evidence type="ECO:0000313" key="11">
    <source>
        <dbReference type="Proteomes" id="UP000075243"/>
    </source>
</evidence>
<evidence type="ECO:0000256" key="2">
    <source>
        <dbReference type="ARBA" id="ARBA00004141"/>
    </source>
</evidence>
<evidence type="ECO:0000256" key="9">
    <source>
        <dbReference type="SAM" id="Phobius"/>
    </source>
</evidence>
<dbReference type="GO" id="GO:0012511">
    <property type="term" value="C:monolayer-surrounded lipid storage body"/>
    <property type="evidence" value="ECO:0007669"/>
    <property type="project" value="InterPro"/>
</dbReference>
<feature type="transmembrane region" description="Helical" evidence="9">
    <location>
        <begin position="35"/>
        <end position="58"/>
    </location>
</feature>
<dbReference type="GO" id="GO:0050826">
    <property type="term" value="P:response to freezing"/>
    <property type="evidence" value="ECO:0007669"/>
    <property type="project" value="TreeGrafter"/>
</dbReference>
<accession>A0A151TT63</accession>
<dbReference type="PANTHER" id="PTHR33203">
    <property type="entry name" value="OLEOSIN"/>
    <property type="match status" value="1"/>
</dbReference>
<evidence type="ECO:0000256" key="6">
    <source>
        <dbReference type="ARBA" id="ARBA00022692"/>
    </source>
</evidence>
<protein>
    <submittedName>
        <fullName evidence="10">Oleosin 5</fullName>
    </submittedName>
</protein>
<evidence type="ECO:0000256" key="8">
    <source>
        <dbReference type="ARBA" id="ARBA00023136"/>
    </source>
</evidence>
<comment type="subcellular location">
    <subcellularLocation>
        <location evidence="3">Lipid droplet</location>
    </subcellularLocation>
    <subcellularLocation>
        <location evidence="2">Membrane</location>
        <topology evidence="2">Multi-pass membrane protein</topology>
    </subcellularLocation>
</comment>
<dbReference type="GO" id="GO:0019915">
    <property type="term" value="P:lipid storage"/>
    <property type="evidence" value="ECO:0007669"/>
    <property type="project" value="TreeGrafter"/>
</dbReference>
<keyword evidence="5" id="KW-0551">Lipid droplet</keyword>
<evidence type="ECO:0000256" key="3">
    <source>
        <dbReference type="ARBA" id="ARBA00004502"/>
    </source>
</evidence>
<evidence type="ECO:0000313" key="10">
    <source>
        <dbReference type="EMBL" id="KYP70240.1"/>
    </source>
</evidence>
<gene>
    <name evidence="10" type="ORF">KK1_009451</name>
</gene>
<evidence type="ECO:0000256" key="4">
    <source>
        <dbReference type="ARBA" id="ARBA00010858"/>
    </source>
</evidence>
<dbReference type="EMBL" id="CM003605">
    <property type="protein sequence ID" value="KYP70240.1"/>
    <property type="molecule type" value="Genomic_DNA"/>
</dbReference>
<dbReference type="PANTHER" id="PTHR33203:SF44">
    <property type="entry name" value="OLEOSIN 20.3 KDA"/>
    <property type="match status" value="1"/>
</dbReference>
<keyword evidence="7 9" id="KW-1133">Transmembrane helix</keyword>
<dbReference type="InterPro" id="IPR000136">
    <property type="entry name" value="Oleosin"/>
</dbReference>
<evidence type="ECO:0000256" key="1">
    <source>
        <dbReference type="ARBA" id="ARBA00002582"/>
    </source>
</evidence>
<proteinExistence type="inferred from homology"/>
<evidence type="ECO:0000256" key="5">
    <source>
        <dbReference type="ARBA" id="ARBA00022677"/>
    </source>
</evidence>
<dbReference type="STRING" id="3821.A0A151TT63"/>
<reference evidence="10 11" key="1">
    <citation type="journal article" date="2012" name="Nat. Biotechnol.">
        <title>Draft genome sequence of pigeonpea (Cajanus cajan), an orphan legume crop of resource-poor farmers.</title>
        <authorList>
            <person name="Varshney R.K."/>
            <person name="Chen W."/>
            <person name="Li Y."/>
            <person name="Bharti A.K."/>
            <person name="Saxena R.K."/>
            <person name="Schlueter J.A."/>
            <person name="Donoghue M.T."/>
            <person name="Azam S."/>
            <person name="Fan G."/>
            <person name="Whaley A.M."/>
            <person name="Farmer A.D."/>
            <person name="Sheridan J."/>
            <person name="Iwata A."/>
            <person name="Tuteja R."/>
            <person name="Penmetsa R.V."/>
            <person name="Wu W."/>
            <person name="Upadhyaya H.D."/>
            <person name="Yang S.P."/>
            <person name="Shah T."/>
            <person name="Saxena K.B."/>
            <person name="Michael T."/>
            <person name="McCombie W.R."/>
            <person name="Yang B."/>
            <person name="Zhang G."/>
            <person name="Yang H."/>
            <person name="Wang J."/>
            <person name="Spillane C."/>
            <person name="Cook D.R."/>
            <person name="May G.D."/>
            <person name="Xu X."/>
            <person name="Jackson S.A."/>
        </authorList>
    </citation>
    <scope>NUCLEOTIDE SEQUENCE [LARGE SCALE GENOMIC DNA]</scope>
    <source>
        <strain evidence="11">cv. Asha</strain>
    </source>
</reference>
<dbReference type="Pfam" id="PF01277">
    <property type="entry name" value="Oleosin"/>
    <property type="match status" value="1"/>
</dbReference>
<dbReference type="GO" id="GO:0010344">
    <property type="term" value="P:seed oilbody biogenesis"/>
    <property type="evidence" value="ECO:0007669"/>
    <property type="project" value="TreeGrafter"/>
</dbReference>
<feature type="transmembrane region" description="Helical" evidence="9">
    <location>
        <begin position="6"/>
        <end position="28"/>
    </location>
</feature>
<comment type="similarity">
    <text evidence="4">Belongs to the oleosin family.</text>
</comment>
<keyword evidence="8 9" id="KW-0472">Membrane</keyword>
<dbReference type="Gramene" id="C.cajan_09192.t">
    <property type="protein sequence ID" value="C.cajan_09192.t.cds1"/>
    <property type="gene ID" value="C.cajan_09192"/>
</dbReference>
<evidence type="ECO:0000256" key="7">
    <source>
        <dbReference type="ARBA" id="ARBA00022989"/>
    </source>
</evidence>
<organism evidence="10 11">
    <name type="scientific">Cajanus cajan</name>
    <name type="common">Pigeon pea</name>
    <name type="synonym">Cajanus indicus</name>
    <dbReference type="NCBI Taxonomy" id="3821"/>
    <lineage>
        <taxon>Eukaryota</taxon>
        <taxon>Viridiplantae</taxon>
        <taxon>Streptophyta</taxon>
        <taxon>Embryophyta</taxon>
        <taxon>Tracheophyta</taxon>
        <taxon>Spermatophyta</taxon>
        <taxon>Magnoliopsida</taxon>
        <taxon>eudicotyledons</taxon>
        <taxon>Gunneridae</taxon>
        <taxon>Pentapetalae</taxon>
        <taxon>rosids</taxon>
        <taxon>fabids</taxon>
        <taxon>Fabales</taxon>
        <taxon>Fabaceae</taxon>
        <taxon>Papilionoideae</taxon>
        <taxon>50 kb inversion clade</taxon>
        <taxon>NPAAA clade</taxon>
        <taxon>indigoferoid/millettioid clade</taxon>
        <taxon>Phaseoleae</taxon>
        <taxon>Cajanus</taxon>
    </lineage>
</organism>
<keyword evidence="11" id="KW-1185">Reference proteome</keyword>
<dbReference type="Proteomes" id="UP000075243">
    <property type="component" value="Chromosome 3"/>
</dbReference>
<feature type="transmembrane region" description="Helical" evidence="9">
    <location>
        <begin position="64"/>
        <end position="86"/>
    </location>
</feature>
<dbReference type="GO" id="GO:0016020">
    <property type="term" value="C:membrane"/>
    <property type="evidence" value="ECO:0007669"/>
    <property type="project" value="UniProtKB-SubCell"/>
</dbReference>
<dbReference type="OMA" id="HAPHRTI"/>
<name>A0A151TT63_CAJCA</name>
<comment type="function">
    <text evidence="1">May have a structural role to stabilize the lipid body during desiccation of the seed by preventing coalescence of the oil. Probably interacts with both lipid and phospholipid moieties of lipid bodies. May also provide recognition signals for specific lipase anchorage in lipolysis during seedling growth.</text>
</comment>
<sequence length="104" mass="10712">MASSSNVVLVSALVPLGATLLTLGSLTLTTTIVGLALVTPLFVIFSPVLVPALLLIAVPVAVAGFLTSGALGITSLSSFAWLATFLRPRQAQKHTALQAQQETR</sequence>